<comment type="subcellular location">
    <subcellularLocation>
        <location evidence="9">Cell inner membrane</location>
        <topology evidence="9">Single-pass type II membrane protein</topology>
    </subcellularLocation>
    <subcellularLocation>
        <location evidence="1">Membrane</location>
    </subcellularLocation>
    <text evidence="9">Localizes to the division septum.</text>
</comment>
<dbReference type="GO" id="GO:0090529">
    <property type="term" value="P:cell septum assembly"/>
    <property type="evidence" value="ECO:0007669"/>
    <property type="project" value="InterPro"/>
</dbReference>
<comment type="similarity">
    <text evidence="9">Belongs to the FtsQ/DivIB family. FtsQ subfamily.</text>
</comment>
<dbReference type="PROSITE" id="PS51779">
    <property type="entry name" value="POTRA"/>
    <property type="match status" value="1"/>
</dbReference>
<dbReference type="AlphaFoldDB" id="C9Y7H7"/>
<dbReference type="InterPro" id="IPR045335">
    <property type="entry name" value="FtsQ_C_sf"/>
</dbReference>
<evidence type="ECO:0000256" key="7">
    <source>
        <dbReference type="ARBA" id="ARBA00023136"/>
    </source>
</evidence>
<dbReference type="HAMAP" id="MF_00911">
    <property type="entry name" value="FtsQ_subfam"/>
    <property type="match status" value="1"/>
</dbReference>
<keyword evidence="6 9" id="KW-1133">Transmembrane helix</keyword>
<evidence type="ECO:0000256" key="1">
    <source>
        <dbReference type="ARBA" id="ARBA00004370"/>
    </source>
</evidence>
<dbReference type="InterPro" id="IPR013685">
    <property type="entry name" value="POTRA_FtsQ_type"/>
</dbReference>
<keyword evidence="3 9" id="KW-0997">Cell inner membrane</keyword>
<dbReference type="Pfam" id="PF03799">
    <property type="entry name" value="FtsQ_DivIB_C"/>
    <property type="match status" value="1"/>
</dbReference>
<evidence type="ECO:0000256" key="8">
    <source>
        <dbReference type="ARBA" id="ARBA00023306"/>
    </source>
</evidence>
<keyword evidence="5 9" id="KW-0812">Transmembrane</keyword>
<comment type="function">
    <text evidence="9">Essential cell division protein. May link together the upstream cell division proteins, which are predominantly cytoplasmic, with the downstream cell division proteins, which are predominantly periplasmic. May control correct divisome assembly.</text>
</comment>
<keyword evidence="2 9" id="KW-1003">Cell membrane</keyword>
<dbReference type="GO" id="GO:0043093">
    <property type="term" value="P:FtsZ-dependent cytokinesis"/>
    <property type="evidence" value="ECO:0007669"/>
    <property type="project" value="UniProtKB-UniRule"/>
</dbReference>
<evidence type="ECO:0000256" key="9">
    <source>
        <dbReference type="HAMAP-Rule" id="MF_00911"/>
    </source>
</evidence>
<organism evidence="11">
    <name type="scientific">Curvibacter symbiont subsp. Hydra magnipapillata</name>
    <dbReference type="NCBI Taxonomy" id="667019"/>
    <lineage>
        <taxon>Bacteria</taxon>
        <taxon>Pseudomonadati</taxon>
        <taxon>Pseudomonadota</taxon>
        <taxon>Betaproteobacteria</taxon>
        <taxon>Burkholderiales</taxon>
        <taxon>Comamonadaceae</taxon>
        <taxon>Curvibacter</taxon>
    </lineage>
</organism>
<dbReference type="InterPro" id="IPR034746">
    <property type="entry name" value="POTRA"/>
</dbReference>
<proteinExistence type="inferred from homology"/>
<dbReference type="PANTHER" id="PTHR35851:SF1">
    <property type="entry name" value="CELL DIVISION PROTEIN FTSQ"/>
    <property type="match status" value="1"/>
</dbReference>
<evidence type="ECO:0000256" key="3">
    <source>
        <dbReference type="ARBA" id="ARBA00022519"/>
    </source>
</evidence>
<dbReference type="GO" id="GO:0005886">
    <property type="term" value="C:plasma membrane"/>
    <property type="evidence" value="ECO:0007669"/>
    <property type="project" value="UniProtKB-SubCell"/>
</dbReference>
<feature type="domain" description="POTRA" evidence="10">
    <location>
        <begin position="59"/>
        <end position="128"/>
    </location>
</feature>
<sequence>MCAPAAKHRHRWEGRRVNSTVATPLDVKLMNGTAVLLFMAFVVLAVVTGGRWLGRLPMFSIQGITVTGDMNHNSPLTLRANVAPGLNGTFFSVDLARVRSAFEAVPWVRHAVVRREFPNRLRVDLQEHVAVAYWGAEPELRLLNSYGEVFEANVGEVEQDVLPKLSGPDGQSGDVLAMYRTLTPLFAGIELPLEQLDLSGRGSWRARLDGGAVIELGRGTPEEVTERLQRFLRTLTQVTTRYGRAPGSVESADLRHANGYAVKLRGVTTLAADSTKK</sequence>
<dbReference type="InterPro" id="IPR026579">
    <property type="entry name" value="FtsQ"/>
</dbReference>
<keyword evidence="4 9" id="KW-0132">Cell division</keyword>
<evidence type="ECO:0000259" key="10">
    <source>
        <dbReference type="PROSITE" id="PS51779"/>
    </source>
</evidence>
<dbReference type="Gene3D" id="3.10.20.310">
    <property type="entry name" value="membrane protein fhac"/>
    <property type="match status" value="1"/>
</dbReference>
<evidence type="ECO:0000256" key="2">
    <source>
        <dbReference type="ARBA" id="ARBA00022475"/>
    </source>
</evidence>
<dbReference type="Gene3D" id="3.40.50.11690">
    <property type="entry name" value="Cell division protein FtsQ/DivIB"/>
    <property type="match status" value="1"/>
</dbReference>
<evidence type="ECO:0000313" key="11">
    <source>
        <dbReference type="EMBL" id="CBA27138.1"/>
    </source>
</evidence>
<evidence type="ECO:0000256" key="4">
    <source>
        <dbReference type="ARBA" id="ARBA00022618"/>
    </source>
</evidence>
<dbReference type="PANTHER" id="PTHR35851">
    <property type="entry name" value="CELL DIVISION PROTEIN FTSQ"/>
    <property type="match status" value="1"/>
</dbReference>
<accession>C9Y7H7</accession>
<dbReference type="EMBL" id="FN543104">
    <property type="protein sequence ID" value="CBA27138.1"/>
    <property type="molecule type" value="Genomic_DNA"/>
</dbReference>
<keyword evidence="8 9" id="KW-0131">Cell cycle</keyword>
<name>C9Y7H7_CURXX</name>
<feature type="transmembrane region" description="Helical" evidence="9">
    <location>
        <begin position="34"/>
        <end position="53"/>
    </location>
</feature>
<protein>
    <recommendedName>
        <fullName evidence="9">Cell division protein FtsQ</fullName>
    </recommendedName>
</protein>
<reference evidence="11" key="1">
    <citation type="journal article" date="2010" name="Nature">
        <title>The dynamic genome of Hydra.</title>
        <authorList>
            <person name="Chapman J.A."/>
            <person name="Kirkness E.F."/>
            <person name="Simakov O."/>
            <person name="Hampson S.E."/>
            <person name="Mitros T."/>
            <person name="Weinmaier T."/>
            <person name="Rattei T."/>
            <person name="Balasubramanian P.G."/>
            <person name="Borman J."/>
            <person name="Busam D."/>
            <person name="Disbennett K."/>
            <person name="Pfannkoch C."/>
            <person name="Sumin N."/>
            <person name="Sutton G."/>
            <person name="Viswanathan L."/>
            <person name="Walenz B."/>
            <person name="Goodstein D.M."/>
            <person name="Hellsten U."/>
            <person name="Kawashima T."/>
            <person name="Prochnik S.E."/>
            <person name="Putnam N.H."/>
            <person name="Shu S."/>
            <person name="Blumberg B."/>
            <person name="Dana C.E."/>
            <person name="Gee L."/>
            <person name="Kibler D.F."/>
            <person name="Law L."/>
            <person name="Lindgens D."/>
            <person name="Martinez D.E."/>
            <person name="Peng J."/>
            <person name="Wigge P.A."/>
            <person name="Bertulat B."/>
            <person name="Guder C."/>
            <person name="Nakamura Y."/>
            <person name="Ozbek S."/>
            <person name="Watanabe H."/>
            <person name="Khalturin K."/>
            <person name="Hemmrich G."/>
            <person name="Franke A."/>
            <person name="Augustin R."/>
            <person name="Fraune S."/>
            <person name="Hayakawa E."/>
            <person name="Hayakawa S."/>
            <person name="Hirose M."/>
            <person name="Hwang J."/>
            <person name="Ikeo K."/>
            <person name="Nishimiya-Fujisawa C."/>
            <person name="Ogura A."/>
            <person name="Takahashi T."/>
            <person name="Steinmetz P.R."/>
            <person name="Zhang X."/>
            <person name="Aufschnaiter R."/>
            <person name="Eder M.K."/>
            <person name="Gorny A.K."/>
            <person name="Salvenmoser W."/>
            <person name="Heimberg A.M."/>
            <person name="Wheeler B.M."/>
            <person name="Peterson K.J."/>
            <person name="Boettger A."/>
            <person name="Tischler P."/>
            <person name="Wolf A."/>
            <person name="Gojobori T."/>
            <person name="Remington K.A."/>
            <person name="Strausberg R.L."/>
            <person name="Venter J."/>
            <person name="Technau U."/>
            <person name="Hobmayer B."/>
            <person name="Bosch T.C."/>
            <person name="Holstein T.W."/>
            <person name="Fujisawa T."/>
            <person name="Bode H.R."/>
            <person name="David C.N."/>
            <person name="Rokhsar D.S."/>
            <person name="Steele R.E."/>
        </authorList>
    </citation>
    <scope>NUCLEOTIDE SEQUENCE</scope>
</reference>
<keyword evidence="7 9" id="KW-0472">Membrane</keyword>
<gene>
    <name evidence="9" type="primary">ftsQ</name>
    <name evidence="11" type="ORF">Csp_A00780</name>
</gene>
<evidence type="ECO:0000256" key="5">
    <source>
        <dbReference type="ARBA" id="ARBA00022692"/>
    </source>
</evidence>
<dbReference type="Pfam" id="PF08478">
    <property type="entry name" value="POTRA_1"/>
    <property type="match status" value="1"/>
</dbReference>
<dbReference type="InterPro" id="IPR005548">
    <property type="entry name" value="Cell_div_FtsQ/DivIB_C"/>
</dbReference>
<comment type="subunit">
    <text evidence="9">Part of a complex composed of FtsB, FtsL and FtsQ.</text>
</comment>
<evidence type="ECO:0000256" key="6">
    <source>
        <dbReference type="ARBA" id="ARBA00022989"/>
    </source>
</evidence>
<dbReference type="GO" id="GO:0032153">
    <property type="term" value="C:cell division site"/>
    <property type="evidence" value="ECO:0007669"/>
    <property type="project" value="UniProtKB-UniRule"/>
</dbReference>